<dbReference type="RefSeq" id="WP_181907485.1">
    <property type="nucleotide sequence ID" value="NZ_QRDY01000010.1"/>
</dbReference>
<feature type="transmembrane region" description="Helical" evidence="1">
    <location>
        <begin position="226"/>
        <end position="244"/>
    </location>
</feature>
<keyword evidence="1" id="KW-1133">Transmembrane helix</keyword>
<dbReference type="InterPro" id="IPR018580">
    <property type="entry name" value="Uncharacterised_YfhO"/>
</dbReference>
<accession>A0A3D9I7B3</accession>
<feature type="transmembrane region" description="Helical" evidence="1">
    <location>
        <begin position="331"/>
        <end position="352"/>
    </location>
</feature>
<feature type="transmembrane region" description="Helical" evidence="1">
    <location>
        <begin position="178"/>
        <end position="206"/>
    </location>
</feature>
<dbReference type="PANTHER" id="PTHR38454">
    <property type="entry name" value="INTEGRAL MEMBRANE PROTEIN-RELATED"/>
    <property type="match status" value="1"/>
</dbReference>
<proteinExistence type="predicted"/>
<reference evidence="2 3" key="1">
    <citation type="submission" date="2018-07" db="EMBL/GenBank/DDBJ databases">
        <title>Genomic Encyclopedia of Type Strains, Phase III (KMG-III): the genomes of soil and plant-associated and newly described type strains.</title>
        <authorList>
            <person name="Whitman W."/>
        </authorList>
    </citation>
    <scope>NUCLEOTIDE SEQUENCE [LARGE SCALE GENOMIC DNA]</scope>
    <source>
        <strain evidence="2 3">CECT 8236</strain>
    </source>
</reference>
<evidence type="ECO:0000256" key="1">
    <source>
        <dbReference type="SAM" id="Phobius"/>
    </source>
</evidence>
<name>A0A3D9I7B3_9BACL</name>
<feature type="transmembrane region" description="Helical" evidence="1">
    <location>
        <begin position="304"/>
        <end position="324"/>
    </location>
</feature>
<feature type="transmembrane region" description="Helical" evidence="1">
    <location>
        <begin position="127"/>
        <end position="144"/>
    </location>
</feature>
<feature type="transmembrane region" description="Helical" evidence="1">
    <location>
        <begin position="881"/>
        <end position="898"/>
    </location>
</feature>
<feature type="transmembrane region" description="Helical" evidence="1">
    <location>
        <begin position="100"/>
        <end position="120"/>
    </location>
</feature>
<keyword evidence="1" id="KW-0472">Membrane</keyword>
<comment type="caution">
    <text evidence="2">The sequence shown here is derived from an EMBL/GenBank/DDBJ whole genome shotgun (WGS) entry which is preliminary data.</text>
</comment>
<feature type="transmembrane region" description="Helical" evidence="1">
    <location>
        <begin position="265"/>
        <end position="284"/>
    </location>
</feature>
<feature type="transmembrane region" description="Helical" evidence="1">
    <location>
        <begin position="488"/>
        <end position="506"/>
    </location>
</feature>
<gene>
    <name evidence="2" type="ORF">DFP95_110110</name>
</gene>
<sequence length="909" mass="104627">MRKFKNYFVHMNSGLILIYFVLPIIFYYNLVVADGFWAPGDGVSSYVPSRAILKEALSHFSLPTWSSYVNLGVPYYADVQNSIFYLPNILFYAVFPLKFAYNYMFLFHLSLAGTFVFLYLKQIGINRYAAFVGGIAFMFCGALNVRLGHVTIYNAIIWLPLILFFYEKLIASQKKVYIVLMSLAFSMQIFAGFIQVSVYTSIAMLFYFLLSIKRYPSIKNWIMDKVNFSAIVIGVTAIQTLPLLQLASISERTKISYEYFSSYSLPLKSLVTIIFPYIFGVHIPNTPYNVYTYSYFGEGNLTEFGFYSGIIPVTFAVIAAITLFKKNNIVRVWSLLGIFCLIFALGSSIPFINKVMFEIPIINSFRVSARILFIVDFAIVVLFSKQLDLYFKENWNESNHRQIIRQIKLILYCLVGSTAAILLVNKLLKTLLNKASGPLNTITVKGYSVSDYVSIFSLHNSAVFIPLILMGISTIFLLIFYKYNRSTMMYPLILIILLDLHSFSFYHEKVTTDYNNTDEITQYIVRNNANNDRIWPLVSNNSDFEMNLSPNKNTLYKEDIISGYATFLPESYKAITGFDERGSNPEYLQMLLNNEIISTLNTRYIILNNEISNVINKINTIDLQKTTIISDFGKYTLPASADSSMSLVQSQVKIEPNTFYKFSVKLEKATEKELYIDLFGDQYDSNAQQMILQPTGLEQSKYFYSDSVVPEDVYFRIFSQSNMPSNIEYCKLEKVSSANNSGKEEVYTKIMNNDRYALYENKRVLQRMYSVTQTIKSDRSYSQLSSMNLHEQAIVDGYEDYHFTEAKVDITDERDGYIQANISADKLSFIVFSESFYPGWHAYVDGRQVPIYRVNGMLQGIEVDSGQHIIKFKFNPGSLKLGYIIWLVTLLYIFVYVYRKKLFVRRKIG</sequence>
<dbReference type="EMBL" id="QRDY01000010">
    <property type="protein sequence ID" value="RED57637.1"/>
    <property type="molecule type" value="Genomic_DNA"/>
</dbReference>
<evidence type="ECO:0000313" key="3">
    <source>
        <dbReference type="Proteomes" id="UP000256869"/>
    </source>
</evidence>
<protein>
    <submittedName>
        <fullName evidence="2">Putative membrane protein YfhO</fullName>
    </submittedName>
</protein>
<keyword evidence="1" id="KW-0812">Transmembrane</keyword>
<feature type="transmembrane region" description="Helical" evidence="1">
    <location>
        <begin position="364"/>
        <end position="383"/>
    </location>
</feature>
<feature type="transmembrane region" description="Helical" evidence="1">
    <location>
        <begin position="409"/>
        <end position="428"/>
    </location>
</feature>
<feature type="transmembrane region" description="Helical" evidence="1">
    <location>
        <begin position="150"/>
        <end position="166"/>
    </location>
</feature>
<dbReference type="Pfam" id="PF09586">
    <property type="entry name" value="YfhO"/>
    <property type="match status" value="1"/>
</dbReference>
<organism evidence="2 3">
    <name type="scientific">Cohnella lupini</name>
    <dbReference type="NCBI Taxonomy" id="1294267"/>
    <lineage>
        <taxon>Bacteria</taxon>
        <taxon>Bacillati</taxon>
        <taxon>Bacillota</taxon>
        <taxon>Bacilli</taxon>
        <taxon>Bacillales</taxon>
        <taxon>Paenibacillaceae</taxon>
        <taxon>Cohnella</taxon>
    </lineage>
</organism>
<evidence type="ECO:0000313" key="2">
    <source>
        <dbReference type="EMBL" id="RED57637.1"/>
    </source>
</evidence>
<dbReference type="Proteomes" id="UP000256869">
    <property type="component" value="Unassembled WGS sequence"/>
</dbReference>
<feature type="transmembrane region" description="Helical" evidence="1">
    <location>
        <begin position="7"/>
        <end position="28"/>
    </location>
</feature>
<dbReference type="PANTHER" id="PTHR38454:SF1">
    <property type="entry name" value="INTEGRAL MEMBRANE PROTEIN"/>
    <property type="match status" value="1"/>
</dbReference>
<feature type="transmembrane region" description="Helical" evidence="1">
    <location>
        <begin position="462"/>
        <end position="481"/>
    </location>
</feature>
<dbReference type="AlphaFoldDB" id="A0A3D9I7B3"/>
<keyword evidence="3" id="KW-1185">Reference proteome</keyword>